<evidence type="ECO:0000313" key="7">
    <source>
        <dbReference type="RefSeq" id="XP_008245644.1"/>
    </source>
</evidence>
<gene>
    <name evidence="7" type="primary">LOC103343785</name>
</gene>
<dbReference type="Pfam" id="PF03108">
    <property type="entry name" value="DBD_Tnp_Mut"/>
    <property type="match status" value="1"/>
</dbReference>
<dbReference type="PANTHER" id="PTHR31973:SF113">
    <property type="entry name" value="PROTEIN FAR1-RELATED SEQUENCE 5-LIKE"/>
    <property type="match status" value="1"/>
</dbReference>
<evidence type="ECO:0000259" key="5">
    <source>
        <dbReference type="PROSITE" id="PS50966"/>
    </source>
</evidence>
<dbReference type="InterPro" id="IPR007527">
    <property type="entry name" value="Znf_SWIM"/>
</dbReference>
<dbReference type="PROSITE" id="PS50966">
    <property type="entry name" value="ZF_SWIM"/>
    <property type="match status" value="1"/>
</dbReference>
<feature type="domain" description="SWIM-type" evidence="5">
    <location>
        <begin position="628"/>
        <end position="669"/>
    </location>
</feature>
<dbReference type="InterPro" id="IPR006564">
    <property type="entry name" value="Znf_PMZ"/>
</dbReference>
<dbReference type="Pfam" id="PF04434">
    <property type="entry name" value="SWIM"/>
    <property type="match status" value="1"/>
</dbReference>
<keyword evidence="2 4" id="KW-0863">Zinc-finger</keyword>
<evidence type="ECO:0000313" key="6">
    <source>
        <dbReference type="Proteomes" id="UP000694861"/>
    </source>
</evidence>
<evidence type="ECO:0000256" key="4">
    <source>
        <dbReference type="PROSITE-ProRule" id="PRU00325"/>
    </source>
</evidence>
<evidence type="ECO:0000256" key="1">
    <source>
        <dbReference type="ARBA" id="ARBA00022723"/>
    </source>
</evidence>
<dbReference type="PANTHER" id="PTHR31973">
    <property type="entry name" value="POLYPROTEIN, PUTATIVE-RELATED"/>
    <property type="match status" value="1"/>
</dbReference>
<dbReference type="GeneID" id="103343785"/>
<sequence length="732" mass="83880">METVGILVFYNGSWVHKDNIESYEGGEAKGIIVSRNVTFSELVDRIYKITNADLNKYSLTLKYSIPLSSSANKHLKVEDNDDVQYFLKNEEEAYSAPNVHPHRESNFQASMVQVTQVQSENLQQSSWTQMHTSLIHLVHGKSVEDIDYGGGISCINWEANFKVGRVFPNKIALIKTLCLAAVRGHFRFKTVQSGKHRLCVRCWQLPCPWRLRAYKVGLHEFRVVKYDPFHECDLRYLSSHHPQASTGLLSDSVKRRFKDSRTIYTAGDIIKDVRQNFGVTISYSKAWKSRELALKIIRGSAEESYALLPSYCYELERTNPRTLTYIEIDAANHFLYIFLCQLFPSYCYVLERTNPGTLTYIETDAANHFLYFFMSVGACIRGFKCSMRPVIAVDATHLKCKYKGVLFVATAFDGNRNIYPLAFGIGDLETDAAWEWFFTKLHCAIGDCSNLVVISDRNLSIENGLKGVFPEAAHGVCFYHLKGNMKASFKLKKRDPILGFFVRAAKSYRLAEFNRYFSMINNERVQTYLVRAGLHKWSRAHCDGRRYNVMTTNIAESINSVLRFARMLPVVHLIEEIRNMLQNWFSQRRDLSMKCKSMLCPDLGEKKLRKRLDAASRMNVVKINDMEYNVLDGDMNGLVHLQNYSCTCRKFDLEQLPCKHAIAVCRHLKLNPYSFASLYYTQATWAAAYAESIYPVPPQGTWVIPENVQNVNLLPPISKTRKASGQVARNLN</sequence>
<dbReference type="Pfam" id="PF10551">
    <property type="entry name" value="MULE"/>
    <property type="match status" value="1"/>
</dbReference>
<dbReference type="RefSeq" id="XP_008245644.1">
    <property type="nucleotide sequence ID" value="XM_008247422.1"/>
</dbReference>
<keyword evidence="6" id="KW-1185">Reference proteome</keyword>
<dbReference type="Proteomes" id="UP000694861">
    <property type="component" value="Unplaced"/>
</dbReference>
<dbReference type="InterPro" id="IPR004332">
    <property type="entry name" value="Transposase_MuDR"/>
</dbReference>
<keyword evidence="1" id="KW-0479">Metal-binding</keyword>
<dbReference type="SMART" id="SM00575">
    <property type="entry name" value="ZnF_PMZ"/>
    <property type="match status" value="1"/>
</dbReference>
<evidence type="ECO:0000256" key="2">
    <source>
        <dbReference type="ARBA" id="ARBA00022771"/>
    </source>
</evidence>
<reference evidence="6" key="1">
    <citation type="journal article" date="2012" name="Nat. Commun.">
        <title>The genome of Prunus mume.</title>
        <authorList>
            <person name="Zhang Q."/>
            <person name="Chen W."/>
            <person name="Sun L."/>
            <person name="Zhao F."/>
            <person name="Huang B."/>
            <person name="Yang W."/>
            <person name="Tao Y."/>
            <person name="Wang J."/>
            <person name="Yuan Z."/>
            <person name="Fan G."/>
            <person name="Xing Z."/>
            <person name="Han C."/>
            <person name="Pan H."/>
            <person name="Zhong X."/>
            <person name="Shi W."/>
            <person name="Liang X."/>
            <person name="Du D."/>
            <person name="Sun F."/>
            <person name="Xu Z."/>
            <person name="Hao R."/>
            <person name="Lv T."/>
            <person name="Lv Y."/>
            <person name="Zheng Z."/>
            <person name="Sun M."/>
            <person name="Luo L."/>
            <person name="Cai M."/>
            <person name="Gao Y."/>
            <person name="Wang J."/>
            <person name="Yin Y."/>
            <person name="Xu X."/>
            <person name="Cheng T."/>
            <person name="Wang J."/>
        </authorList>
    </citation>
    <scope>NUCLEOTIDE SEQUENCE [LARGE SCALE GENOMIC DNA]</scope>
</reference>
<reference evidence="7" key="2">
    <citation type="submission" date="2025-08" db="UniProtKB">
        <authorList>
            <consortium name="RefSeq"/>
        </authorList>
    </citation>
    <scope>IDENTIFICATION</scope>
</reference>
<accession>A0ABM0PWG5</accession>
<protein>
    <submittedName>
        <fullName evidence="7">Uncharacterized protein LOC103343785</fullName>
    </submittedName>
</protein>
<proteinExistence type="predicted"/>
<organism evidence="6 7">
    <name type="scientific">Prunus mume</name>
    <name type="common">Japanese apricot</name>
    <name type="synonym">Armeniaca mume</name>
    <dbReference type="NCBI Taxonomy" id="102107"/>
    <lineage>
        <taxon>Eukaryota</taxon>
        <taxon>Viridiplantae</taxon>
        <taxon>Streptophyta</taxon>
        <taxon>Embryophyta</taxon>
        <taxon>Tracheophyta</taxon>
        <taxon>Spermatophyta</taxon>
        <taxon>Magnoliopsida</taxon>
        <taxon>eudicotyledons</taxon>
        <taxon>Gunneridae</taxon>
        <taxon>Pentapetalae</taxon>
        <taxon>rosids</taxon>
        <taxon>fabids</taxon>
        <taxon>Rosales</taxon>
        <taxon>Rosaceae</taxon>
        <taxon>Amygdaloideae</taxon>
        <taxon>Amygdaleae</taxon>
        <taxon>Prunus</taxon>
    </lineage>
</organism>
<name>A0ABM0PWG5_PRUMU</name>
<evidence type="ECO:0000256" key="3">
    <source>
        <dbReference type="ARBA" id="ARBA00022833"/>
    </source>
</evidence>
<keyword evidence="3" id="KW-0862">Zinc</keyword>
<dbReference type="InterPro" id="IPR018289">
    <property type="entry name" value="MULE_transposase_dom"/>
</dbReference>